<dbReference type="EMBL" id="AMQM01005566">
    <property type="status" value="NOT_ANNOTATED_CDS"/>
    <property type="molecule type" value="Genomic_DNA"/>
</dbReference>
<evidence type="ECO:0000256" key="1">
    <source>
        <dbReference type="SAM" id="MobiDB-lite"/>
    </source>
</evidence>
<dbReference type="EMBL" id="KB096983">
    <property type="protein sequence ID" value="ESO00315.1"/>
    <property type="molecule type" value="Genomic_DNA"/>
</dbReference>
<dbReference type="CTD" id="20205746"/>
<dbReference type="InParanoid" id="T1FA97"/>
<reference evidence="4" key="1">
    <citation type="submission" date="2012-12" db="EMBL/GenBank/DDBJ databases">
        <authorList>
            <person name="Hellsten U."/>
            <person name="Grimwood J."/>
            <person name="Chapman J.A."/>
            <person name="Shapiro H."/>
            <person name="Aerts A."/>
            <person name="Otillar R.P."/>
            <person name="Terry A.Y."/>
            <person name="Boore J.L."/>
            <person name="Simakov O."/>
            <person name="Marletaz F."/>
            <person name="Cho S.-J."/>
            <person name="Edsinger-Gonzales E."/>
            <person name="Havlak P."/>
            <person name="Kuo D.-H."/>
            <person name="Larsson T."/>
            <person name="Lv J."/>
            <person name="Arendt D."/>
            <person name="Savage R."/>
            <person name="Osoegawa K."/>
            <person name="de Jong P."/>
            <person name="Lindberg D.R."/>
            <person name="Seaver E.C."/>
            <person name="Weisblat D.A."/>
            <person name="Putnam N.H."/>
            <person name="Grigoriev I.V."/>
            <person name="Rokhsar D.S."/>
        </authorList>
    </citation>
    <scope>NUCLEOTIDE SEQUENCE</scope>
</reference>
<dbReference type="RefSeq" id="XP_009021749.1">
    <property type="nucleotide sequence ID" value="XM_009023501.1"/>
</dbReference>
<evidence type="ECO:0000313" key="4">
    <source>
        <dbReference type="Proteomes" id="UP000015101"/>
    </source>
</evidence>
<dbReference type="Proteomes" id="UP000015101">
    <property type="component" value="Unassembled WGS sequence"/>
</dbReference>
<dbReference type="AlphaFoldDB" id="T1FA97"/>
<feature type="compositionally biased region" description="Low complexity" evidence="1">
    <location>
        <begin position="230"/>
        <end position="245"/>
    </location>
</feature>
<reference evidence="3" key="3">
    <citation type="submission" date="2015-06" db="UniProtKB">
        <authorList>
            <consortium name="EnsemblMetazoa"/>
        </authorList>
    </citation>
    <scope>IDENTIFICATION</scope>
</reference>
<feature type="region of interest" description="Disordered" evidence="1">
    <location>
        <begin position="229"/>
        <end position="260"/>
    </location>
</feature>
<keyword evidence="4" id="KW-1185">Reference proteome</keyword>
<name>T1FA97_HELRO</name>
<dbReference type="GeneID" id="20205746"/>
<proteinExistence type="predicted"/>
<organism evidence="3 4">
    <name type="scientific">Helobdella robusta</name>
    <name type="common">Californian leech</name>
    <dbReference type="NCBI Taxonomy" id="6412"/>
    <lineage>
        <taxon>Eukaryota</taxon>
        <taxon>Metazoa</taxon>
        <taxon>Spiralia</taxon>
        <taxon>Lophotrochozoa</taxon>
        <taxon>Annelida</taxon>
        <taxon>Clitellata</taxon>
        <taxon>Hirudinea</taxon>
        <taxon>Rhynchobdellida</taxon>
        <taxon>Glossiphoniidae</taxon>
        <taxon>Helobdella</taxon>
    </lineage>
</organism>
<reference evidence="2 4" key="2">
    <citation type="journal article" date="2013" name="Nature">
        <title>Insights into bilaterian evolution from three spiralian genomes.</title>
        <authorList>
            <person name="Simakov O."/>
            <person name="Marletaz F."/>
            <person name="Cho S.J."/>
            <person name="Edsinger-Gonzales E."/>
            <person name="Havlak P."/>
            <person name="Hellsten U."/>
            <person name="Kuo D.H."/>
            <person name="Larsson T."/>
            <person name="Lv J."/>
            <person name="Arendt D."/>
            <person name="Savage R."/>
            <person name="Osoegawa K."/>
            <person name="de Jong P."/>
            <person name="Grimwood J."/>
            <person name="Chapman J.A."/>
            <person name="Shapiro H."/>
            <person name="Aerts A."/>
            <person name="Otillar R.P."/>
            <person name="Terry A.Y."/>
            <person name="Boore J.L."/>
            <person name="Grigoriev I.V."/>
            <person name="Lindberg D.R."/>
            <person name="Seaver E.C."/>
            <person name="Weisblat D.A."/>
            <person name="Putnam N.H."/>
            <person name="Rokhsar D.S."/>
        </authorList>
    </citation>
    <scope>NUCLEOTIDE SEQUENCE</scope>
</reference>
<dbReference type="HOGENOM" id="CLU_550171_0_0_1"/>
<feature type="compositionally biased region" description="Basic and acidic residues" evidence="1">
    <location>
        <begin position="247"/>
        <end position="260"/>
    </location>
</feature>
<sequence length="496" mass="55964">MKDDVPSTSKAFLISPSLRAENTAFKHAYESNMNVLHPLYCNNPSSTPPFCNISPFDKFINKPAFSKRLTSHSTLPTLLPSETKSSFSDNNFNYFSQNNANEYFPNSFLQSSSFGITNPLKETFQFPHITRLTDPAYENYELTEIFNRPPINDVETSDEENNCWSQDLCSNNYNTPKFSQNNDSKIKLFETSSKTSTVSLIESLVSSGTCESLTFSFPLLSNVTISQYPTSTTNSSSNNNTSSNNKFIEKKDNDKLGDENMIENHKDNKAEKNNQQILDTSANILNNKYNVDNNNLSSMIKNINYCCNNKNGTNACDEKTRHFFEIKSVFNQYDCEKKIGKTLDQADFEKIIQESKFKCVTNNIYGSTKQNVNVSEGYFLPNSHFKQNKVQMISKNNNYNFAKDVGNLFLASVSNNCDKTVNIDSSKRRDQSGVNQLTAVTKTDANHTNYYHEQFDVDAGHQQKELRSTENEEGQLTAVPLYGVASIPMAVPVSSC</sequence>
<evidence type="ECO:0000313" key="3">
    <source>
        <dbReference type="EnsemblMetazoa" id="HelroP176183"/>
    </source>
</evidence>
<gene>
    <name evidence="3" type="primary">20205746</name>
    <name evidence="2" type="ORF">HELRODRAFT_176183</name>
</gene>
<dbReference type="EnsemblMetazoa" id="HelroT176183">
    <property type="protein sequence ID" value="HelroP176183"/>
    <property type="gene ID" value="HelroG176183"/>
</dbReference>
<accession>T1FA97</accession>
<protein>
    <submittedName>
        <fullName evidence="2 3">Uncharacterized protein</fullName>
    </submittedName>
</protein>
<dbReference type="KEGG" id="hro:HELRODRAFT_176183"/>
<evidence type="ECO:0000313" key="2">
    <source>
        <dbReference type="EMBL" id="ESO00315.1"/>
    </source>
</evidence>